<dbReference type="AlphaFoldDB" id="A0AAJ5WYI5"/>
<evidence type="ECO:0000313" key="3">
    <source>
        <dbReference type="Proteomes" id="UP001220610"/>
    </source>
</evidence>
<reference evidence="2" key="1">
    <citation type="submission" date="2023-03" db="EMBL/GenBank/DDBJ databases">
        <title>Andean soil-derived lignocellulolytic bacterial consortium as a source of novel taxa and putative plastic-active enzymes.</title>
        <authorList>
            <person name="Diaz-Garcia L."/>
            <person name="Chuvochina M."/>
            <person name="Feuerriegel G."/>
            <person name="Bunk B."/>
            <person name="Sproer C."/>
            <person name="Streit W.R."/>
            <person name="Rodriguez L.M."/>
            <person name="Overmann J."/>
            <person name="Jimenez D.J."/>
        </authorList>
    </citation>
    <scope>NUCLEOTIDE SEQUENCE</scope>
    <source>
        <strain evidence="2">MAG 7</strain>
    </source>
</reference>
<keyword evidence="2" id="KW-0121">Carboxypeptidase</keyword>
<dbReference type="EMBL" id="CP119311">
    <property type="protein sequence ID" value="WEK36630.1"/>
    <property type="molecule type" value="Genomic_DNA"/>
</dbReference>
<evidence type="ECO:0000256" key="1">
    <source>
        <dbReference type="SAM" id="SignalP"/>
    </source>
</evidence>
<organism evidence="2 3">
    <name type="scientific">Candidatus Pseudobacter hemicellulosilyticus</name>
    <dbReference type="NCBI Taxonomy" id="3121375"/>
    <lineage>
        <taxon>Bacteria</taxon>
        <taxon>Pseudomonadati</taxon>
        <taxon>Bacteroidota</taxon>
        <taxon>Chitinophagia</taxon>
        <taxon>Chitinophagales</taxon>
        <taxon>Chitinophagaceae</taxon>
        <taxon>Pseudobacter</taxon>
    </lineage>
</organism>
<dbReference type="SUPFAM" id="SSF49464">
    <property type="entry name" value="Carboxypeptidase regulatory domain-like"/>
    <property type="match status" value="1"/>
</dbReference>
<proteinExistence type="predicted"/>
<dbReference type="Gene3D" id="2.60.40.1120">
    <property type="entry name" value="Carboxypeptidase-like, regulatory domain"/>
    <property type="match status" value="1"/>
</dbReference>
<dbReference type="InterPro" id="IPR008969">
    <property type="entry name" value="CarboxyPept-like_regulatory"/>
</dbReference>
<feature type="signal peptide" evidence="1">
    <location>
        <begin position="1"/>
        <end position="19"/>
    </location>
</feature>
<keyword evidence="2" id="KW-0378">Hydrolase</keyword>
<protein>
    <submittedName>
        <fullName evidence="2">Carboxypeptidase-like regulatory domain-containing protein</fullName>
    </submittedName>
</protein>
<dbReference type="Pfam" id="PF13715">
    <property type="entry name" value="CarbopepD_reg_2"/>
    <property type="match status" value="1"/>
</dbReference>
<name>A0AAJ5WYI5_9BACT</name>
<evidence type="ECO:0000313" key="2">
    <source>
        <dbReference type="EMBL" id="WEK36630.1"/>
    </source>
</evidence>
<dbReference type="Proteomes" id="UP001220610">
    <property type="component" value="Chromosome"/>
</dbReference>
<accession>A0AAJ5WYI5</accession>
<gene>
    <name evidence="2" type="ORF">P0Y53_03875</name>
</gene>
<feature type="chain" id="PRO_5042482977" evidence="1">
    <location>
        <begin position="20"/>
        <end position="361"/>
    </location>
</feature>
<keyword evidence="1" id="KW-0732">Signal</keyword>
<sequence length="361" mass="40911">MKQITFLCLLFALTGTLTAQEKHFTVLGKVVDSATGQPLAGASAYCQNTTHGAVTNAEGVFTLRLPGGGYDLVLSYTGYGKKLLRISSSQPAMDTLPIELVKQEASLEEVAVVASTEVPNGLEKYGAFFLRHFIGTTPNAAECTLTNPEALHFFYTKKRNRLKVTAKEDLLISNQALGYTIRYQLDSFSYDYNTNISQYTGFPFFIETDSTEEMTAAWKRNRARTYLGSRLHFMRALYDSTVTDEGFQVEKLNDEDLKDVKGTLIPDLYDSTLYLADSNDVTIGWSGRYRISYRKVYPDKNFLKEFKLPADSKTQITLLNVTDGFVIEQNGYFYEQYDVINTGYWAWKKLAELLPYNYEYE</sequence>
<dbReference type="GO" id="GO:0004180">
    <property type="term" value="F:carboxypeptidase activity"/>
    <property type="evidence" value="ECO:0007669"/>
    <property type="project" value="UniProtKB-KW"/>
</dbReference>
<keyword evidence="2" id="KW-0645">Protease</keyword>